<dbReference type="Pfam" id="PF20041">
    <property type="entry name" value="DUF6443"/>
    <property type="match status" value="1"/>
</dbReference>
<feature type="signal peptide" evidence="2">
    <location>
        <begin position="1"/>
        <end position="24"/>
    </location>
</feature>
<comment type="caution">
    <text evidence="5">The sequence shown here is derived from an EMBL/GenBank/DDBJ whole genome shotgun (WGS) entry which is preliminary data.</text>
</comment>
<sequence>MHRSRWLCRLLAGLSLAFPLLLRAQTPDRNYVLSRTYKAPGSTEANGNTYAGTPYQVNTELTYFNGLGLPLQQLAAFAGPQGQDLMSRTDYDNYHRPQNSFLPLPVSSNTGQFVNNPDGSYYTNAALVTSPTANYFTQTSYEAAPLNRPTEQKAPGVGTGVRTSYPLNSGYVNRYRSFGADLLQIQGDGSYSPGTLSVIETKDETDRTVRDYKDSDNRLVLRQVMNGGQELNTYYVYDEAGLLRAVLQPQYQDEADLNKWAFLYQYDNRGRLSRKKVPGAGAVSLTYDERDRLTSQVDGNNQSFTYSYDGLNRQTQQHVNGQGLVTTYYDDYNFGPFADFTNELGLTSTEFVGNPRYESRKGQVTGTSVRMLYPDGSYGEWLQTVTYFDSKYRVIQVVRQLQGLGAGAYERISYQRNFIGNVVKERITQAFSSKQYVLERSYEYDQADRLVKLSHSFWENGQLKKQYVHLEQSYNAVGQLQSKRLHNGLHSQQLKYHVRGWLAQLTTSGGPQLSLSLDYQPNGNIGSLSYATPGRSGGMTLNYDGANRLNGAWGSGSFQDHNETGINYDRNGNLTSLDRSRPGLTFDQLRYSYNGNQLHRVEDVSGQGEGFVNGASQDHELGYDGNGNLTKDYNRGYSDNGIRYNALNLVRYVVKGTRALSYSYDGAGVKRQLQTPEGTTLYEGGFEYKGDGTLLRLGLEEGQLIRNADGSYVVHYYLKDHLGNVRAVVDESGATVQETEYYAFGYSVSRSGADKNKYQFLTRELQPETGWMDLQARMYDPVLGKFMTVDPVTDGQEEYSTYQYAHNNPITKNDPDGRYPDGPPTQVSSIAHAALDVAGLIPGAGEIADGVNALLYLAEGNKTDAALSAAAMIPIAGWAATGAKFYKTVDKAVDLAKPGEDLFVGTYNQVRRANIKSGLNSTHTPHHVVQNAISKTTHGKGVTINLSKELHEKTATFKKPTRDVSQAILNNSNNKNSLRTHLAADIKELRNILGTAGYNRSHVNKQLQELIRQNKMNGGFEK</sequence>
<evidence type="ECO:0000259" key="4">
    <source>
        <dbReference type="Pfam" id="PF25023"/>
    </source>
</evidence>
<dbReference type="NCBIfam" id="TIGR03696">
    <property type="entry name" value="Rhs_assc_core"/>
    <property type="match status" value="1"/>
</dbReference>
<dbReference type="InterPro" id="IPR056823">
    <property type="entry name" value="TEN-like_YD-shell"/>
</dbReference>
<dbReference type="CDD" id="cd20745">
    <property type="entry name" value="FIX_RhsA_AHH_HNH-like"/>
    <property type="match status" value="1"/>
</dbReference>
<name>A0ABP8N3N5_9BACT</name>
<dbReference type="Pfam" id="PF05593">
    <property type="entry name" value="RHS_repeat"/>
    <property type="match status" value="1"/>
</dbReference>
<keyword evidence="1" id="KW-0677">Repeat</keyword>
<dbReference type="InterPro" id="IPR045619">
    <property type="entry name" value="DUF6443"/>
</dbReference>
<dbReference type="InterPro" id="IPR022385">
    <property type="entry name" value="Rhs_assc_core"/>
</dbReference>
<dbReference type="Proteomes" id="UP001501175">
    <property type="component" value="Unassembled WGS sequence"/>
</dbReference>
<dbReference type="InterPro" id="IPR050708">
    <property type="entry name" value="T6SS_VgrG/RHS"/>
</dbReference>
<evidence type="ECO:0000313" key="5">
    <source>
        <dbReference type="EMBL" id="GAA4459357.1"/>
    </source>
</evidence>
<proteinExistence type="predicted"/>
<feature type="domain" description="Teneurin-like YD-shell" evidence="4">
    <location>
        <begin position="512"/>
        <end position="810"/>
    </location>
</feature>
<dbReference type="InterPro" id="IPR031325">
    <property type="entry name" value="RHS_repeat"/>
</dbReference>
<organism evidence="5 6">
    <name type="scientific">Nibrella saemangeumensis</name>
    <dbReference type="NCBI Taxonomy" id="1084526"/>
    <lineage>
        <taxon>Bacteria</taxon>
        <taxon>Pseudomonadati</taxon>
        <taxon>Bacteroidota</taxon>
        <taxon>Cytophagia</taxon>
        <taxon>Cytophagales</taxon>
        <taxon>Spirosomataceae</taxon>
        <taxon>Nibrella</taxon>
    </lineage>
</organism>
<protein>
    <recommendedName>
        <fullName evidence="7">RHS repeat-associated core domain-containing protein</fullName>
    </recommendedName>
</protein>
<accession>A0ABP8N3N5</accession>
<feature type="chain" id="PRO_5047477132" description="RHS repeat-associated core domain-containing protein" evidence="2">
    <location>
        <begin position="25"/>
        <end position="1022"/>
    </location>
</feature>
<evidence type="ECO:0000256" key="1">
    <source>
        <dbReference type="ARBA" id="ARBA00022737"/>
    </source>
</evidence>
<dbReference type="Gene3D" id="2.180.10.10">
    <property type="entry name" value="RHS repeat-associated core"/>
    <property type="match status" value="1"/>
</dbReference>
<gene>
    <name evidence="5" type="ORF">GCM10023189_32960</name>
</gene>
<dbReference type="PANTHER" id="PTHR32305:SF15">
    <property type="entry name" value="PROTEIN RHSA-RELATED"/>
    <property type="match status" value="1"/>
</dbReference>
<reference evidence="6" key="1">
    <citation type="journal article" date="2019" name="Int. J. Syst. Evol. Microbiol.">
        <title>The Global Catalogue of Microorganisms (GCM) 10K type strain sequencing project: providing services to taxonomists for standard genome sequencing and annotation.</title>
        <authorList>
            <consortium name="The Broad Institute Genomics Platform"/>
            <consortium name="The Broad Institute Genome Sequencing Center for Infectious Disease"/>
            <person name="Wu L."/>
            <person name="Ma J."/>
        </authorList>
    </citation>
    <scope>NUCLEOTIDE SEQUENCE [LARGE SCALE GENOMIC DNA]</scope>
    <source>
        <strain evidence="6">JCM 17927</strain>
    </source>
</reference>
<keyword evidence="6" id="KW-1185">Reference proteome</keyword>
<evidence type="ECO:0000259" key="3">
    <source>
        <dbReference type="Pfam" id="PF20041"/>
    </source>
</evidence>
<dbReference type="Pfam" id="PF25023">
    <property type="entry name" value="TEN_YD-shell"/>
    <property type="match status" value="1"/>
</dbReference>
<dbReference type="PANTHER" id="PTHR32305">
    <property type="match status" value="1"/>
</dbReference>
<dbReference type="EMBL" id="BAABHD010000031">
    <property type="protein sequence ID" value="GAA4459357.1"/>
    <property type="molecule type" value="Genomic_DNA"/>
</dbReference>
<evidence type="ECO:0000313" key="6">
    <source>
        <dbReference type="Proteomes" id="UP001501175"/>
    </source>
</evidence>
<evidence type="ECO:0008006" key="7">
    <source>
        <dbReference type="Google" id="ProtNLM"/>
    </source>
</evidence>
<dbReference type="RefSeq" id="WP_345244972.1">
    <property type="nucleotide sequence ID" value="NZ_BAABHD010000031.1"/>
</dbReference>
<feature type="domain" description="DUF6443" evidence="3">
    <location>
        <begin position="43"/>
        <end position="156"/>
    </location>
</feature>
<evidence type="ECO:0000256" key="2">
    <source>
        <dbReference type="SAM" id="SignalP"/>
    </source>
</evidence>
<keyword evidence="2" id="KW-0732">Signal</keyword>